<dbReference type="NCBIfam" id="TIGR01427">
    <property type="entry name" value="PTS_IIC_fructo"/>
    <property type="match status" value="1"/>
</dbReference>
<keyword evidence="4" id="KW-0813">Transport</keyword>
<dbReference type="InterPro" id="IPR006327">
    <property type="entry name" value="PTS_IIC_fruc"/>
</dbReference>
<dbReference type="PANTHER" id="PTHR30505">
    <property type="entry name" value="FRUCTOSE-LIKE PERMEASE"/>
    <property type="match status" value="1"/>
</dbReference>
<feature type="transmembrane region" description="Helical" evidence="15">
    <location>
        <begin position="280"/>
        <end position="300"/>
    </location>
</feature>
<feature type="transmembrane region" description="Helical" evidence="15">
    <location>
        <begin position="533"/>
        <end position="554"/>
    </location>
</feature>
<keyword evidence="8 18" id="KW-0808">Transferase</keyword>
<dbReference type="InterPro" id="IPR050864">
    <property type="entry name" value="Bacterial_PTS_Sugar_Transport"/>
</dbReference>
<keyword evidence="6" id="KW-0597">Phosphoprotein</keyword>
<comment type="catalytic activity">
    <reaction evidence="1">
        <text>D-fructose(out) + N(pros)-phospho-L-histidyl-[protein] = D-fructose 1-phosphate(in) + L-histidyl-[protein]</text>
        <dbReference type="Rhea" id="RHEA:49252"/>
        <dbReference type="Rhea" id="RHEA-COMP:9745"/>
        <dbReference type="Rhea" id="RHEA-COMP:9746"/>
        <dbReference type="ChEBI" id="CHEBI:29979"/>
        <dbReference type="ChEBI" id="CHEBI:37721"/>
        <dbReference type="ChEBI" id="CHEBI:58674"/>
        <dbReference type="ChEBI" id="CHEBI:64837"/>
        <dbReference type="EC" id="2.7.1.202"/>
    </reaction>
</comment>
<feature type="domain" description="PTS EIIB type-2" evidence="16">
    <location>
        <begin position="147"/>
        <end position="242"/>
    </location>
</feature>
<evidence type="ECO:0000256" key="5">
    <source>
        <dbReference type="ARBA" id="ARBA00022475"/>
    </source>
</evidence>
<evidence type="ECO:0000256" key="8">
    <source>
        <dbReference type="ARBA" id="ARBA00022679"/>
    </source>
</evidence>
<keyword evidence="13 15" id="KW-0472">Membrane</keyword>
<keyword evidence="5" id="KW-1003">Cell membrane</keyword>
<accession>A0ABU5H016</accession>
<comment type="caution">
    <text evidence="18">The sequence shown here is derived from an EMBL/GenBank/DDBJ whole genome shotgun (WGS) entry which is preliminary data.</text>
</comment>
<evidence type="ECO:0000313" key="18">
    <source>
        <dbReference type="EMBL" id="MDY7226646.1"/>
    </source>
</evidence>
<protein>
    <recommendedName>
        <fullName evidence="3">protein-N(pi)-phosphohistidine--D-fructose phosphotransferase</fullName>
        <ecNumber evidence="3">2.7.1.202</ecNumber>
    </recommendedName>
</protein>
<evidence type="ECO:0000259" key="16">
    <source>
        <dbReference type="PROSITE" id="PS51099"/>
    </source>
</evidence>
<evidence type="ECO:0000256" key="3">
    <source>
        <dbReference type="ARBA" id="ARBA00012799"/>
    </source>
</evidence>
<evidence type="ECO:0000256" key="11">
    <source>
        <dbReference type="ARBA" id="ARBA00022777"/>
    </source>
</evidence>
<sequence>MARLVAVTASPASIAHTLMAAEALRKVATLRGHSVTVETQGSEGVKTPLPSQALAEADAVIIAADVQVDESRFAGKPVHRISTATAIRETDAVLAAALDAAGLSRADAAGPSTLATVAAPVPPVETPVIATPVGAPVAAPPGKSGKLVAVTACPTGIAHTFMAAEALKRAATEAGYTIKVETQGSVGAKNTLTEAEIAEADAVIIGADTGVSLERFGGKRLLRTSVGDALKRPRAVIDEALALPLPQGGPTHAEQAAATGASRERKETGPYKHLLTGVSFMLPMVVAGGLIIALSFVFGINAAQEQGTLAAALMQIGGKAAFALMVPVLAGYIAFSIADRPGLTPGLVGGMLAVQLETGFLGGILAGFLAGYLARWLRDAIKLPRNLEGLKPILILPLLSTLVVGVLMVYVVGTPVAFLMASLTRFLQGLSGTNAVLLGALLGGMMALDMGGPLNKAAYAFSVGLLASNVLTPMAAVMAAGMTPPLGLALATVMARSRFTLQEREAGKAAAVLGLAFITEGAIPFAAKDPLRVIPALVLGSAVAGALSMLFAVGLRAPHGGVFVMAIPGAVSPLLPFALAVVVGTVVTAVGVAVLKKPLPEEGAPSLPAT</sequence>
<feature type="transmembrane region" description="Helical" evidence="15">
    <location>
        <begin position="320"/>
        <end position="338"/>
    </location>
</feature>
<dbReference type="Pfam" id="PF02302">
    <property type="entry name" value="PTS_IIB"/>
    <property type="match status" value="2"/>
</dbReference>
<reference evidence="18 19" key="1">
    <citation type="submission" date="2023-12" db="EMBL/GenBank/DDBJ databases">
        <title>the genome sequence of Hyalangium sp. s54d21.</title>
        <authorList>
            <person name="Zhang X."/>
        </authorList>
    </citation>
    <scope>NUCLEOTIDE SEQUENCE [LARGE SCALE GENOMIC DNA]</scope>
    <source>
        <strain evidence="19">s54d21</strain>
    </source>
</reference>
<evidence type="ECO:0000256" key="10">
    <source>
        <dbReference type="ARBA" id="ARBA00022692"/>
    </source>
</evidence>
<keyword evidence="7" id="KW-0762">Sugar transport</keyword>
<dbReference type="InterPro" id="IPR003501">
    <property type="entry name" value="PTS_EIIB_2/3"/>
</dbReference>
<name>A0ABU5H016_9BACT</name>
<evidence type="ECO:0000259" key="17">
    <source>
        <dbReference type="PROSITE" id="PS51104"/>
    </source>
</evidence>
<feature type="transmembrane region" description="Helical" evidence="15">
    <location>
        <begin position="394"/>
        <end position="420"/>
    </location>
</feature>
<dbReference type="PROSITE" id="PS51099">
    <property type="entry name" value="PTS_EIIB_TYPE_2"/>
    <property type="match status" value="2"/>
</dbReference>
<feature type="domain" description="PTS EIIC type-2" evidence="17">
    <location>
        <begin position="270"/>
        <end position="610"/>
    </location>
</feature>
<dbReference type="Gene3D" id="3.40.50.2300">
    <property type="match status" value="2"/>
</dbReference>
<dbReference type="CDD" id="cd05569">
    <property type="entry name" value="PTS_IIB_fructose"/>
    <property type="match status" value="2"/>
</dbReference>
<evidence type="ECO:0000256" key="2">
    <source>
        <dbReference type="ARBA" id="ARBA00004429"/>
    </source>
</evidence>
<evidence type="ECO:0000256" key="13">
    <source>
        <dbReference type="ARBA" id="ARBA00023136"/>
    </source>
</evidence>
<dbReference type="Pfam" id="PF02378">
    <property type="entry name" value="PTS_EIIC"/>
    <property type="match status" value="1"/>
</dbReference>
<evidence type="ECO:0000256" key="9">
    <source>
        <dbReference type="ARBA" id="ARBA00022683"/>
    </source>
</evidence>
<dbReference type="InterPro" id="IPR003352">
    <property type="entry name" value="PTS_EIIC"/>
</dbReference>
<evidence type="ECO:0000256" key="15">
    <source>
        <dbReference type="SAM" id="Phobius"/>
    </source>
</evidence>
<keyword evidence="9" id="KW-0598">Phosphotransferase system</keyword>
<dbReference type="PANTHER" id="PTHR30505:SF0">
    <property type="entry name" value="FRUCTOSE-LIKE PTS SYSTEM EIIBC COMPONENT-RELATED"/>
    <property type="match status" value="1"/>
</dbReference>
<keyword evidence="10 15" id="KW-0812">Transmembrane</keyword>
<keyword evidence="12 15" id="KW-1133">Transmembrane helix</keyword>
<dbReference type="RefSeq" id="WP_321545376.1">
    <property type="nucleotide sequence ID" value="NZ_JAXIVS010000003.1"/>
</dbReference>
<evidence type="ECO:0000256" key="1">
    <source>
        <dbReference type="ARBA" id="ARBA00001401"/>
    </source>
</evidence>
<dbReference type="EMBL" id="JAXIVS010000003">
    <property type="protein sequence ID" value="MDY7226646.1"/>
    <property type="molecule type" value="Genomic_DNA"/>
</dbReference>
<feature type="transmembrane region" description="Helical" evidence="15">
    <location>
        <begin position="574"/>
        <end position="595"/>
    </location>
</feature>
<feature type="region of interest" description="Disordered" evidence="14">
    <location>
        <begin position="246"/>
        <end position="265"/>
    </location>
</feature>
<dbReference type="GO" id="GO:0016740">
    <property type="term" value="F:transferase activity"/>
    <property type="evidence" value="ECO:0007669"/>
    <property type="project" value="UniProtKB-KW"/>
</dbReference>
<gene>
    <name evidence="18" type="ORF">SYV04_09620</name>
</gene>
<feature type="domain" description="PTS EIIB type-2" evidence="16">
    <location>
        <begin position="4"/>
        <end position="99"/>
    </location>
</feature>
<feature type="transmembrane region" description="Helical" evidence="15">
    <location>
        <begin position="426"/>
        <end position="448"/>
    </location>
</feature>
<comment type="subcellular location">
    <subcellularLocation>
        <location evidence="2">Cell inner membrane</location>
        <topology evidence="2">Multi-pass membrane protein</topology>
    </subcellularLocation>
</comment>
<dbReference type="InterPro" id="IPR036095">
    <property type="entry name" value="PTS_EIIB-like_sf"/>
</dbReference>
<dbReference type="InterPro" id="IPR003353">
    <property type="entry name" value="PTS_IIB_fruc"/>
</dbReference>
<evidence type="ECO:0000256" key="12">
    <source>
        <dbReference type="ARBA" id="ARBA00022989"/>
    </source>
</evidence>
<dbReference type="Proteomes" id="UP001291309">
    <property type="component" value="Unassembled WGS sequence"/>
</dbReference>
<proteinExistence type="predicted"/>
<dbReference type="EC" id="2.7.1.202" evidence="3"/>
<evidence type="ECO:0000256" key="6">
    <source>
        <dbReference type="ARBA" id="ARBA00022553"/>
    </source>
</evidence>
<evidence type="ECO:0000313" key="19">
    <source>
        <dbReference type="Proteomes" id="UP001291309"/>
    </source>
</evidence>
<evidence type="ECO:0000256" key="14">
    <source>
        <dbReference type="SAM" id="MobiDB-lite"/>
    </source>
</evidence>
<keyword evidence="11" id="KW-0418">Kinase</keyword>
<dbReference type="NCBIfam" id="TIGR00829">
    <property type="entry name" value="FRU"/>
    <property type="match status" value="2"/>
</dbReference>
<dbReference type="InterPro" id="IPR013014">
    <property type="entry name" value="PTS_EIIC_2"/>
</dbReference>
<dbReference type="NCBIfam" id="NF007783">
    <property type="entry name" value="PRK10474.1"/>
    <property type="match status" value="2"/>
</dbReference>
<dbReference type="SUPFAM" id="SSF52794">
    <property type="entry name" value="PTS system IIB component-like"/>
    <property type="match status" value="2"/>
</dbReference>
<dbReference type="InterPro" id="IPR013011">
    <property type="entry name" value="PTS_EIIB_2"/>
</dbReference>
<keyword evidence="19" id="KW-1185">Reference proteome</keyword>
<feature type="transmembrane region" description="Helical" evidence="15">
    <location>
        <begin position="350"/>
        <end position="373"/>
    </location>
</feature>
<evidence type="ECO:0000256" key="7">
    <source>
        <dbReference type="ARBA" id="ARBA00022597"/>
    </source>
</evidence>
<organism evidence="18 19">
    <name type="scientific">Hyalangium rubrum</name>
    <dbReference type="NCBI Taxonomy" id="3103134"/>
    <lineage>
        <taxon>Bacteria</taxon>
        <taxon>Pseudomonadati</taxon>
        <taxon>Myxococcota</taxon>
        <taxon>Myxococcia</taxon>
        <taxon>Myxococcales</taxon>
        <taxon>Cystobacterineae</taxon>
        <taxon>Archangiaceae</taxon>
        <taxon>Hyalangium</taxon>
    </lineage>
</organism>
<evidence type="ECO:0000256" key="4">
    <source>
        <dbReference type="ARBA" id="ARBA00022448"/>
    </source>
</evidence>
<dbReference type="PROSITE" id="PS51104">
    <property type="entry name" value="PTS_EIIC_TYPE_2"/>
    <property type="match status" value="1"/>
</dbReference>
<feature type="transmembrane region" description="Helical" evidence="15">
    <location>
        <begin position="460"/>
        <end position="486"/>
    </location>
</feature>
<feature type="transmembrane region" description="Helical" evidence="15">
    <location>
        <begin position="506"/>
        <end position="526"/>
    </location>
</feature>